<dbReference type="EMBL" id="BLAL01000012">
    <property type="protein sequence ID" value="GES74767.1"/>
    <property type="molecule type" value="Genomic_DNA"/>
</dbReference>
<evidence type="ECO:0000313" key="3">
    <source>
        <dbReference type="Proteomes" id="UP000615446"/>
    </source>
</evidence>
<feature type="region of interest" description="Disordered" evidence="1">
    <location>
        <begin position="76"/>
        <end position="104"/>
    </location>
</feature>
<name>A0A8H3QDA2_9GLOM</name>
<accession>A0A8H3QDA2</accession>
<organism evidence="2 3">
    <name type="scientific">Rhizophagus clarus</name>
    <dbReference type="NCBI Taxonomy" id="94130"/>
    <lineage>
        <taxon>Eukaryota</taxon>
        <taxon>Fungi</taxon>
        <taxon>Fungi incertae sedis</taxon>
        <taxon>Mucoromycota</taxon>
        <taxon>Glomeromycotina</taxon>
        <taxon>Glomeromycetes</taxon>
        <taxon>Glomerales</taxon>
        <taxon>Glomeraceae</taxon>
        <taxon>Rhizophagus</taxon>
    </lineage>
</organism>
<sequence length="193" mass="22862">MKIAIDFRLRDDDNFLIYKREMYNLFINNETNFTQLYLPQRFSHQVQLIPGAKECLSEMEFLIGIGTEYHDYRDIDESQSGSSRQQSIVPSTAHNTTEGDEEKEEQLVQQITIDTILIDATKNLKAVYFEYDNINESFCKRLENSLIKHGMWSSSSSLYRFKFYIPVALNSESLRLYFDNWKDRHPMRSRDNI</sequence>
<proteinExistence type="predicted"/>
<evidence type="ECO:0000313" key="2">
    <source>
        <dbReference type="EMBL" id="GES74767.1"/>
    </source>
</evidence>
<dbReference type="AlphaFoldDB" id="A0A8H3QDA2"/>
<comment type="caution">
    <text evidence="2">The sequence shown here is derived from an EMBL/GenBank/DDBJ whole genome shotgun (WGS) entry which is preliminary data.</text>
</comment>
<feature type="compositionally biased region" description="Polar residues" evidence="1">
    <location>
        <begin position="78"/>
        <end position="96"/>
    </location>
</feature>
<evidence type="ECO:0000256" key="1">
    <source>
        <dbReference type="SAM" id="MobiDB-lite"/>
    </source>
</evidence>
<reference evidence="2" key="1">
    <citation type="submission" date="2019-10" db="EMBL/GenBank/DDBJ databases">
        <title>Conservation and host-specific expression of non-tandemly repeated heterogenous ribosome RNA gene in arbuscular mycorrhizal fungi.</title>
        <authorList>
            <person name="Maeda T."/>
            <person name="Kobayashi Y."/>
            <person name="Nakagawa T."/>
            <person name="Ezawa T."/>
            <person name="Yamaguchi K."/>
            <person name="Bino T."/>
            <person name="Nishimoto Y."/>
            <person name="Shigenobu S."/>
            <person name="Kawaguchi M."/>
        </authorList>
    </citation>
    <scope>NUCLEOTIDE SEQUENCE</scope>
    <source>
        <strain evidence="2">HR1</strain>
    </source>
</reference>
<gene>
    <name evidence="2" type="ORF">RCL2_000223400</name>
</gene>
<protein>
    <submittedName>
        <fullName evidence="2">Uncharacterized protein</fullName>
    </submittedName>
</protein>
<dbReference type="Proteomes" id="UP000615446">
    <property type="component" value="Unassembled WGS sequence"/>
</dbReference>